<feature type="region of interest" description="Disordered" evidence="1">
    <location>
        <begin position="1"/>
        <end position="46"/>
    </location>
</feature>
<protein>
    <submittedName>
        <fullName evidence="2">Uncharacterized protein</fullName>
    </submittedName>
</protein>
<keyword evidence="3" id="KW-1185">Reference proteome</keyword>
<comment type="caution">
    <text evidence="2">The sequence shown here is derived from an EMBL/GenBank/DDBJ whole genome shotgun (WGS) entry which is preliminary data.</text>
</comment>
<dbReference type="Proteomes" id="UP000324222">
    <property type="component" value="Unassembled WGS sequence"/>
</dbReference>
<sequence>MALEAPSPLPLTPSPLSLTHKIYRGGPKEEPQGRKRAVVPRGVVSRLPPRPRDLVAVASV</sequence>
<evidence type="ECO:0000313" key="3">
    <source>
        <dbReference type="Proteomes" id="UP000324222"/>
    </source>
</evidence>
<gene>
    <name evidence="2" type="ORF">E2C01_098992</name>
</gene>
<evidence type="ECO:0000313" key="2">
    <source>
        <dbReference type="EMBL" id="MPD03358.1"/>
    </source>
</evidence>
<proteinExistence type="predicted"/>
<reference evidence="2 3" key="1">
    <citation type="submission" date="2019-05" db="EMBL/GenBank/DDBJ databases">
        <title>Another draft genome of Portunus trituberculatus and its Hox gene families provides insights of decapod evolution.</title>
        <authorList>
            <person name="Jeong J.-H."/>
            <person name="Song I."/>
            <person name="Kim S."/>
            <person name="Choi T."/>
            <person name="Kim D."/>
            <person name="Ryu S."/>
            <person name="Kim W."/>
        </authorList>
    </citation>
    <scope>NUCLEOTIDE SEQUENCE [LARGE SCALE GENOMIC DNA]</scope>
    <source>
        <tissue evidence="2">Muscle</tissue>
    </source>
</reference>
<name>A0A5B7KDP5_PORTR</name>
<dbReference type="EMBL" id="VSRR010135800">
    <property type="protein sequence ID" value="MPD03358.1"/>
    <property type="molecule type" value="Genomic_DNA"/>
</dbReference>
<dbReference type="AlphaFoldDB" id="A0A5B7KDP5"/>
<organism evidence="2 3">
    <name type="scientific">Portunus trituberculatus</name>
    <name type="common">Swimming crab</name>
    <name type="synonym">Neptunus trituberculatus</name>
    <dbReference type="NCBI Taxonomy" id="210409"/>
    <lineage>
        <taxon>Eukaryota</taxon>
        <taxon>Metazoa</taxon>
        <taxon>Ecdysozoa</taxon>
        <taxon>Arthropoda</taxon>
        <taxon>Crustacea</taxon>
        <taxon>Multicrustacea</taxon>
        <taxon>Malacostraca</taxon>
        <taxon>Eumalacostraca</taxon>
        <taxon>Eucarida</taxon>
        <taxon>Decapoda</taxon>
        <taxon>Pleocyemata</taxon>
        <taxon>Brachyura</taxon>
        <taxon>Eubrachyura</taxon>
        <taxon>Portunoidea</taxon>
        <taxon>Portunidae</taxon>
        <taxon>Portuninae</taxon>
        <taxon>Portunus</taxon>
    </lineage>
</organism>
<accession>A0A5B7KDP5</accession>
<evidence type="ECO:0000256" key="1">
    <source>
        <dbReference type="SAM" id="MobiDB-lite"/>
    </source>
</evidence>